<gene>
    <name evidence="6" type="ORF">GPM918_LOCUS40584</name>
    <name evidence="5" type="ORF">OVA965_LOCUS36283</name>
    <name evidence="8" type="ORF">SRO942_LOCUS41543</name>
    <name evidence="7" type="ORF">TMI583_LOCUS37288</name>
</gene>
<dbReference type="OrthoDB" id="9974479at2759"/>
<comment type="caution">
    <text evidence="6">The sequence shown here is derived from an EMBL/GenBank/DDBJ whole genome shotgun (WGS) entry which is preliminary data.</text>
</comment>
<evidence type="ECO:0000259" key="4">
    <source>
        <dbReference type="Pfam" id="PF04500"/>
    </source>
</evidence>
<keyword evidence="1" id="KW-0479">Metal-binding</keyword>
<reference evidence="6" key="1">
    <citation type="submission" date="2021-02" db="EMBL/GenBank/DDBJ databases">
        <authorList>
            <person name="Nowell W R."/>
        </authorList>
    </citation>
    <scope>NUCLEOTIDE SEQUENCE</scope>
</reference>
<evidence type="ECO:0000313" key="9">
    <source>
        <dbReference type="Proteomes" id="UP000663829"/>
    </source>
</evidence>
<keyword evidence="3" id="KW-0862">Zinc</keyword>
<keyword evidence="2" id="KW-0863">Zinc-finger</keyword>
<dbReference type="InterPro" id="IPR007588">
    <property type="entry name" value="Znf_FLYWCH"/>
</dbReference>
<dbReference type="EMBL" id="CAJOBC010096167">
    <property type="protein sequence ID" value="CAF4438092.1"/>
    <property type="molecule type" value="Genomic_DNA"/>
</dbReference>
<dbReference type="Proteomes" id="UP000677228">
    <property type="component" value="Unassembled WGS sequence"/>
</dbReference>
<dbReference type="AlphaFoldDB" id="A0A815YTY8"/>
<evidence type="ECO:0000313" key="6">
    <source>
        <dbReference type="EMBL" id="CAF1573882.1"/>
    </source>
</evidence>
<dbReference type="Proteomes" id="UP000681722">
    <property type="component" value="Unassembled WGS sequence"/>
</dbReference>
<keyword evidence="9" id="KW-1185">Reference proteome</keyword>
<dbReference type="Proteomes" id="UP000682733">
    <property type="component" value="Unassembled WGS sequence"/>
</dbReference>
<dbReference type="Proteomes" id="UP000663829">
    <property type="component" value="Unassembled WGS sequence"/>
</dbReference>
<dbReference type="GO" id="GO:0008270">
    <property type="term" value="F:zinc ion binding"/>
    <property type="evidence" value="ECO:0007669"/>
    <property type="project" value="UniProtKB-KW"/>
</dbReference>
<dbReference type="EMBL" id="CAJOBA010054581">
    <property type="protein sequence ID" value="CAF4275936.1"/>
    <property type="molecule type" value="Genomic_DNA"/>
</dbReference>
<evidence type="ECO:0000256" key="2">
    <source>
        <dbReference type="ARBA" id="ARBA00022771"/>
    </source>
</evidence>
<evidence type="ECO:0000313" key="8">
    <source>
        <dbReference type="EMBL" id="CAF4438092.1"/>
    </source>
</evidence>
<feature type="domain" description="FLYWCH-type" evidence="4">
    <location>
        <begin position="6"/>
        <end position="63"/>
    </location>
</feature>
<evidence type="ECO:0000313" key="5">
    <source>
        <dbReference type="EMBL" id="CAF1486125.1"/>
    </source>
</evidence>
<name>A0A815YTY8_9BILA</name>
<dbReference type="Gene3D" id="2.20.25.240">
    <property type="match status" value="1"/>
</dbReference>
<accession>A0A815YTY8</accession>
<evidence type="ECO:0000313" key="7">
    <source>
        <dbReference type="EMBL" id="CAF4275936.1"/>
    </source>
</evidence>
<dbReference type="EMBL" id="CAJNOQ010030309">
    <property type="protein sequence ID" value="CAF1573882.1"/>
    <property type="molecule type" value="Genomic_DNA"/>
</dbReference>
<proteinExistence type="predicted"/>
<dbReference type="EMBL" id="CAJNOK010032637">
    <property type="protein sequence ID" value="CAF1486125.1"/>
    <property type="molecule type" value="Genomic_DNA"/>
</dbReference>
<organism evidence="6 9">
    <name type="scientific">Didymodactylos carnosus</name>
    <dbReference type="NCBI Taxonomy" id="1234261"/>
    <lineage>
        <taxon>Eukaryota</taxon>
        <taxon>Metazoa</taxon>
        <taxon>Spiralia</taxon>
        <taxon>Gnathifera</taxon>
        <taxon>Rotifera</taxon>
        <taxon>Eurotatoria</taxon>
        <taxon>Bdelloidea</taxon>
        <taxon>Philodinida</taxon>
        <taxon>Philodinidae</taxon>
        <taxon>Didymodactylos</taxon>
    </lineage>
</organism>
<sequence length="245" mass="28256">MSKIEFVQSTHGKTHLCYEGYRYYCHHTNADDSKYWKCFKKHCRVGITTYANGTIRRSADHDHTPNETEKEVLNVRQNLKRKVVESSSPIDSIVDEAYANLQSPTVSQDLLIQLPSIATMKNNLQKERRKTREPLPKNINDLPYPIPLNYQKSQSGEQFILYDGPIAGSRCIIFSTPSLQSAYKDDDSFPPPTYNHFMKFSPRTTNHVEGRHLKWKKRSTSAHPNIYCTIDLLRQEQSLGTFSSI</sequence>
<protein>
    <recommendedName>
        <fullName evidence="4">FLYWCH-type domain-containing protein</fullName>
    </recommendedName>
</protein>
<evidence type="ECO:0000256" key="1">
    <source>
        <dbReference type="ARBA" id="ARBA00022723"/>
    </source>
</evidence>
<evidence type="ECO:0000256" key="3">
    <source>
        <dbReference type="ARBA" id="ARBA00022833"/>
    </source>
</evidence>
<dbReference type="Pfam" id="PF04500">
    <property type="entry name" value="FLYWCH"/>
    <property type="match status" value="1"/>
</dbReference>